<feature type="compositionally biased region" description="Basic and acidic residues" evidence="8">
    <location>
        <begin position="101"/>
        <end position="112"/>
    </location>
</feature>
<keyword evidence="7" id="KW-0378">Hydrolase</keyword>
<evidence type="ECO:0000256" key="1">
    <source>
        <dbReference type="ARBA" id="ARBA00001638"/>
    </source>
</evidence>
<comment type="subunit">
    <text evidence="4">Homodimer.</text>
</comment>
<dbReference type="RefSeq" id="WP_265681196.1">
    <property type="nucleotide sequence ID" value="NZ_CP120863.1"/>
</dbReference>
<dbReference type="Pfam" id="PF13023">
    <property type="entry name" value="HD_3"/>
    <property type="match status" value="1"/>
</dbReference>
<evidence type="ECO:0000256" key="5">
    <source>
        <dbReference type="ARBA" id="ARBA00012964"/>
    </source>
</evidence>
<dbReference type="Gene3D" id="1.10.3210.10">
    <property type="entry name" value="Hypothetical protein af1432"/>
    <property type="match status" value="1"/>
</dbReference>
<dbReference type="PANTHER" id="PTHR11845:SF13">
    <property type="entry name" value="5'-DEOXYNUCLEOTIDASE HDDC2"/>
    <property type="match status" value="1"/>
</dbReference>
<dbReference type="Proteomes" id="UP001209803">
    <property type="component" value="Chromosome"/>
</dbReference>
<evidence type="ECO:0000256" key="2">
    <source>
        <dbReference type="ARBA" id="ARBA00001936"/>
    </source>
</evidence>
<evidence type="ECO:0000256" key="3">
    <source>
        <dbReference type="ARBA" id="ARBA00001941"/>
    </source>
</evidence>
<evidence type="ECO:0000256" key="8">
    <source>
        <dbReference type="SAM" id="MobiDB-lite"/>
    </source>
</evidence>
<evidence type="ECO:0000256" key="7">
    <source>
        <dbReference type="ARBA" id="ARBA00022801"/>
    </source>
</evidence>
<evidence type="ECO:0000256" key="6">
    <source>
        <dbReference type="ARBA" id="ARBA00022723"/>
    </source>
</evidence>
<dbReference type="SUPFAM" id="SSF109604">
    <property type="entry name" value="HD-domain/PDEase-like"/>
    <property type="match status" value="1"/>
</dbReference>
<comment type="cofactor">
    <cofactor evidence="2">
        <name>Mn(2+)</name>
        <dbReference type="ChEBI" id="CHEBI:29035"/>
    </cofactor>
</comment>
<sequence>MTDQIIPADKASPLARMDADRLSGLLSFLQAAEQLKDTLRSGTTRKKRPESTAEHTWRLALMVLVFERELEGLDLQRLIKLCLIHDLGEAISGDVPAPSQRQDDDRQERERRDFETLCAPLPKDMRDHLMALWLEYAAAETAEAQLAKAFDKLETMLQHLLMPPGDVIFYEFNLTYGRERTDFSPLTRQIRDLVDNGTRQIMEDLQNAASRT</sequence>
<evidence type="ECO:0000313" key="10">
    <source>
        <dbReference type="EMBL" id="WFE88244.1"/>
    </source>
</evidence>
<evidence type="ECO:0000313" key="11">
    <source>
        <dbReference type="Proteomes" id="UP001209803"/>
    </source>
</evidence>
<feature type="domain" description="HD/PDEase" evidence="9">
    <location>
        <begin position="48"/>
        <end position="165"/>
    </location>
</feature>
<dbReference type="EMBL" id="CP120863">
    <property type="protein sequence ID" value="WFE88244.1"/>
    <property type="molecule type" value="Genomic_DNA"/>
</dbReference>
<dbReference type="EC" id="3.1.3.89" evidence="5"/>
<organism evidence="10 11">
    <name type="scientific">Roseibium porphyridii</name>
    <dbReference type="NCBI Taxonomy" id="2866279"/>
    <lineage>
        <taxon>Bacteria</taxon>
        <taxon>Pseudomonadati</taxon>
        <taxon>Pseudomonadota</taxon>
        <taxon>Alphaproteobacteria</taxon>
        <taxon>Hyphomicrobiales</taxon>
        <taxon>Stappiaceae</taxon>
        <taxon>Roseibium</taxon>
    </lineage>
</organism>
<dbReference type="InterPro" id="IPR006674">
    <property type="entry name" value="HD_domain"/>
</dbReference>
<accession>A0ABY8EYY6</accession>
<gene>
    <name evidence="10" type="ORF">K1718_19020</name>
</gene>
<dbReference type="InterPro" id="IPR039356">
    <property type="entry name" value="YfbR/HDDC2"/>
</dbReference>
<keyword evidence="6" id="KW-0479">Metal-binding</keyword>
<dbReference type="PANTHER" id="PTHR11845">
    <property type="entry name" value="5'-DEOXYNUCLEOTIDASE HDDC2"/>
    <property type="match status" value="1"/>
</dbReference>
<evidence type="ECO:0000256" key="4">
    <source>
        <dbReference type="ARBA" id="ARBA00011738"/>
    </source>
</evidence>
<comment type="catalytic activity">
    <reaction evidence="1">
        <text>a 2'-deoxyribonucleoside 5'-phosphate + H2O = a 2'-deoxyribonucleoside + phosphate</text>
        <dbReference type="Rhea" id="RHEA:36167"/>
        <dbReference type="ChEBI" id="CHEBI:15377"/>
        <dbReference type="ChEBI" id="CHEBI:18274"/>
        <dbReference type="ChEBI" id="CHEBI:43474"/>
        <dbReference type="ChEBI" id="CHEBI:65317"/>
        <dbReference type="EC" id="3.1.3.89"/>
    </reaction>
</comment>
<dbReference type="SMART" id="SM00471">
    <property type="entry name" value="HDc"/>
    <property type="match status" value="1"/>
</dbReference>
<reference evidence="10 11" key="1">
    <citation type="submission" date="2023-03" db="EMBL/GenBank/DDBJ databases">
        <title>Roseibium porphyridii sp. nov. and Roseibium rhodosorbium sp. nov. isolated from marine algae, Porphyridium cruentum and Rhodosorus marinus, respectively.</title>
        <authorList>
            <person name="Lee M.W."/>
            <person name="Choi B.J."/>
            <person name="Lee J.K."/>
            <person name="Choi D.G."/>
            <person name="Baek J.H."/>
            <person name="Bayburt H."/>
            <person name="Kim J.M."/>
            <person name="Han D.M."/>
            <person name="Kim K.H."/>
            <person name="Jeon C.O."/>
        </authorList>
    </citation>
    <scope>NUCLEOTIDE SEQUENCE [LARGE SCALE GENOMIC DNA]</scope>
    <source>
        <strain evidence="10 11">KMA01</strain>
    </source>
</reference>
<proteinExistence type="predicted"/>
<name>A0ABY8EYY6_9HYPH</name>
<comment type="cofactor">
    <cofactor evidence="3">
        <name>Co(2+)</name>
        <dbReference type="ChEBI" id="CHEBI:48828"/>
    </cofactor>
</comment>
<feature type="region of interest" description="Disordered" evidence="8">
    <location>
        <begin position="93"/>
        <end position="112"/>
    </location>
</feature>
<keyword evidence="11" id="KW-1185">Reference proteome</keyword>
<dbReference type="InterPro" id="IPR003607">
    <property type="entry name" value="HD/PDEase_dom"/>
</dbReference>
<evidence type="ECO:0000259" key="9">
    <source>
        <dbReference type="SMART" id="SM00471"/>
    </source>
</evidence>
<protein>
    <recommendedName>
        <fullName evidence="5">5'-deoxynucleotidase</fullName>
        <ecNumber evidence="5">3.1.3.89</ecNumber>
    </recommendedName>
</protein>